<accession>A0A9X7U778</accession>
<dbReference type="Proteomes" id="UP000515377">
    <property type="component" value="Chromosome"/>
</dbReference>
<dbReference type="AlphaFoldDB" id="A0A9X7U778"/>
<evidence type="ECO:0000313" key="2">
    <source>
        <dbReference type="Proteomes" id="UP000515377"/>
    </source>
</evidence>
<evidence type="ECO:0000313" key="1">
    <source>
        <dbReference type="EMBL" id="QNG45001.1"/>
    </source>
</evidence>
<proteinExistence type="predicted"/>
<protein>
    <submittedName>
        <fullName evidence="1">Uncharacterized protein</fullName>
    </submittedName>
</protein>
<organism evidence="1 2">
    <name type="scientific">Sphingobium yanoikuyae</name>
    <name type="common">Sphingomonas yanoikuyae</name>
    <dbReference type="NCBI Taxonomy" id="13690"/>
    <lineage>
        <taxon>Bacteria</taxon>
        <taxon>Pseudomonadati</taxon>
        <taxon>Pseudomonadota</taxon>
        <taxon>Alphaproteobacteria</taxon>
        <taxon>Sphingomonadales</taxon>
        <taxon>Sphingomonadaceae</taxon>
        <taxon>Sphingobium</taxon>
    </lineage>
</organism>
<dbReference type="EMBL" id="CP060122">
    <property type="protein sequence ID" value="QNG45001.1"/>
    <property type="molecule type" value="Genomic_DNA"/>
</dbReference>
<sequence length="166" mass="17925">MILKQSEAIPESYPEVEGVTGDALAIAWQRVEHYIAWRYSPREVVWRVEADRCEWFAPLAPVVSLTVQEGDETPYQPEAGPMGGWILPCGAVTITATVGAGPVPAAVTEAVKRYAKFMASTAELPAGITRIGSGELSLSYRQETISPGMAMVNSGAADLLRAYRRA</sequence>
<reference evidence="1 2" key="1">
    <citation type="submission" date="2020-07" db="EMBL/GenBank/DDBJ databases">
        <title>Whole genome sequence of Sphingobium yanoikuyae A3.</title>
        <authorList>
            <person name="Han S.-S."/>
        </authorList>
    </citation>
    <scope>NUCLEOTIDE SEQUENCE [LARGE SCALE GENOMIC DNA]</scope>
    <source>
        <strain evidence="1 2">A3</strain>
    </source>
</reference>
<gene>
    <name evidence="1" type="ORF">H3V42_24745</name>
</gene>
<name>A0A9X7U778_SPHYA</name>